<reference evidence="2" key="1">
    <citation type="submission" date="2018-02" db="EMBL/GenBank/DDBJ databases">
        <title>Rhizophora mucronata_Transcriptome.</title>
        <authorList>
            <person name="Meera S.P."/>
            <person name="Sreeshan A."/>
            <person name="Augustine A."/>
        </authorList>
    </citation>
    <scope>NUCLEOTIDE SEQUENCE</scope>
    <source>
        <tissue evidence="2">Leaf</tissue>
    </source>
</reference>
<dbReference type="PANTHER" id="PTHR35460">
    <property type="entry name" value="TRNA LIGASE 1"/>
    <property type="match status" value="1"/>
</dbReference>
<dbReference type="GO" id="GO:0003972">
    <property type="term" value="F:RNA ligase (ATP) activity"/>
    <property type="evidence" value="ECO:0007669"/>
    <property type="project" value="InterPro"/>
</dbReference>
<dbReference type="AlphaFoldDB" id="A0A2P2M251"/>
<evidence type="ECO:0000313" key="2">
    <source>
        <dbReference type="EMBL" id="MBX24306.1"/>
    </source>
</evidence>
<proteinExistence type="predicted"/>
<accession>A0A2P2M251</accession>
<organism evidence="2">
    <name type="scientific">Rhizophora mucronata</name>
    <name type="common">Asiatic mangrove</name>
    <dbReference type="NCBI Taxonomy" id="61149"/>
    <lineage>
        <taxon>Eukaryota</taxon>
        <taxon>Viridiplantae</taxon>
        <taxon>Streptophyta</taxon>
        <taxon>Embryophyta</taxon>
        <taxon>Tracheophyta</taxon>
        <taxon>Spermatophyta</taxon>
        <taxon>Magnoliopsida</taxon>
        <taxon>eudicotyledons</taxon>
        <taxon>Gunneridae</taxon>
        <taxon>Pentapetalae</taxon>
        <taxon>rosids</taxon>
        <taxon>fabids</taxon>
        <taxon>Malpighiales</taxon>
        <taxon>Rhizophoraceae</taxon>
        <taxon>Rhizophora</taxon>
    </lineage>
</organism>
<protein>
    <submittedName>
        <fullName evidence="2">Uncharacterized protein MANES_11G141000</fullName>
    </submittedName>
</protein>
<feature type="region of interest" description="Disordered" evidence="1">
    <location>
        <begin position="54"/>
        <end position="80"/>
    </location>
</feature>
<dbReference type="GO" id="GO:0006388">
    <property type="term" value="P:tRNA splicing, via endonucleolytic cleavage and ligation"/>
    <property type="evidence" value="ECO:0007669"/>
    <property type="project" value="InterPro"/>
</dbReference>
<dbReference type="InterPro" id="IPR038837">
    <property type="entry name" value="tRNA_ligase_1"/>
</dbReference>
<sequence length="416" mass="44840">MRHGLLCAHPTLAHSSSFSSSSHSLNVVRARSLLYLPLLFPSSSPLVSISRSIMPQRKGGSRGKMWKPKTNDGGASTSGQVTTAAAAAESVTNGVAGLNIAESSRQSHVSASPLPFGAVQLANQGSVQGQNSIWKPKSYGTVGGAATAEVVAVPSNETAGEFQSSLSKTIAAPKTCTGLSQLFRGNLLENFSVDNYTYSRAQIRATFYPKFENEKSDQEIRIRMIEMVSKGLATLEVTLKHSGSLFMYAGHKGGAYAKNSFGNVYTAVGVFVLGQTFREAWGPAAEKKQVEFNDFLEKNHMCISMELVTAVLGDHGQRPREDYAVVTAVTALGVGKPKFYSTPELIAFCRKWRLPTNHVWLFSTRKSVTSFFAAYDALCEEGTATPVCQALNEVADISVPGGLHFSHTFFSTFLLN</sequence>
<dbReference type="PANTHER" id="PTHR35460:SF1">
    <property type="entry name" value="TRNA LIGASE 1"/>
    <property type="match status" value="1"/>
</dbReference>
<name>A0A2P2M251_RHIMU</name>
<evidence type="ECO:0000256" key="1">
    <source>
        <dbReference type="SAM" id="MobiDB-lite"/>
    </source>
</evidence>
<dbReference type="EMBL" id="GGEC01043822">
    <property type="protein sequence ID" value="MBX24306.1"/>
    <property type="molecule type" value="Transcribed_RNA"/>
</dbReference>